<name>A0ACB9F0L0_CICIN</name>
<accession>A0ACB9F0L0</accession>
<protein>
    <submittedName>
        <fullName evidence="1">Uncharacterized protein</fullName>
    </submittedName>
</protein>
<reference evidence="2" key="1">
    <citation type="journal article" date="2022" name="Mol. Ecol. Resour.">
        <title>The genomes of chicory, endive, great burdock and yacon provide insights into Asteraceae palaeo-polyploidization history and plant inulin production.</title>
        <authorList>
            <person name="Fan W."/>
            <person name="Wang S."/>
            <person name="Wang H."/>
            <person name="Wang A."/>
            <person name="Jiang F."/>
            <person name="Liu H."/>
            <person name="Zhao H."/>
            <person name="Xu D."/>
            <person name="Zhang Y."/>
        </authorList>
    </citation>
    <scope>NUCLEOTIDE SEQUENCE [LARGE SCALE GENOMIC DNA]</scope>
    <source>
        <strain evidence="2">cv. Punajuju</strain>
    </source>
</reference>
<evidence type="ECO:0000313" key="2">
    <source>
        <dbReference type="Proteomes" id="UP001055811"/>
    </source>
</evidence>
<organism evidence="1 2">
    <name type="scientific">Cichorium intybus</name>
    <name type="common">Chicory</name>
    <dbReference type="NCBI Taxonomy" id="13427"/>
    <lineage>
        <taxon>Eukaryota</taxon>
        <taxon>Viridiplantae</taxon>
        <taxon>Streptophyta</taxon>
        <taxon>Embryophyta</taxon>
        <taxon>Tracheophyta</taxon>
        <taxon>Spermatophyta</taxon>
        <taxon>Magnoliopsida</taxon>
        <taxon>eudicotyledons</taxon>
        <taxon>Gunneridae</taxon>
        <taxon>Pentapetalae</taxon>
        <taxon>asterids</taxon>
        <taxon>campanulids</taxon>
        <taxon>Asterales</taxon>
        <taxon>Asteraceae</taxon>
        <taxon>Cichorioideae</taxon>
        <taxon>Cichorieae</taxon>
        <taxon>Cichoriinae</taxon>
        <taxon>Cichorium</taxon>
    </lineage>
</organism>
<proteinExistence type="predicted"/>
<gene>
    <name evidence="1" type="ORF">L2E82_14875</name>
</gene>
<sequence length="550" mass="61334">MIFSCFQAQAGELPVDEGNSFVLRFFSFEFQVSVLFDMLNSLKEIAKELGKRDWDFSLNPCDGNPNWATPGRSEMPVYNNTVVCDCSYPGGVCHVVGIYLKGQDLDGVLPSSLAKLHYIKRIELTRNYLSGSIPPEWASTKLEKMSLENNMFTGTVPAELGKLNHYGFIWKWLAVSKHVNPSIDDKKKIPIVIVAVAGAVSLILIVLGLARLGIYIRDRVNREGDLREHDLQSSTVFTYRQIRAATGNFAASNKIGEGGFGSVYRGTLTDGTLVAVKQLSPTSRQGTREFVNEVGLITSIQHPNVVRLHGCCAESSHLLLVYEYLENNSLAHALFGPDNSDRMLDWPTRQSISIGIAKGLAFLHEESLLRMVHRDIKAENILLDRDLTPKISDFGLAKLFREDRTHMTTLPAGTIGYMAPEYATSGYLTYKADVYSFGVLALEIAAGTQNVNHQPDQTYSCLLERASVLQRNGSLIDLVDPRLGTDFHEEEALRMIRIALLCTNRWPEARPSMSEVLHMLNGNANIEDPDTATYHGEFWTLVLRDSIEEL</sequence>
<reference evidence="1 2" key="2">
    <citation type="journal article" date="2022" name="Mol. Ecol. Resour.">
        <title>The genomes of chicory, endive, great burdock and yacon provide insights into Asteraceae paleo-polyploidization history and plant inulin production.</title>
        <authorList>
            <person name="Fan W."/>
            <person name="Wang S."/>
            <person name="Wang H."/>
            <person name="Wang A."/>
            <person name="Jiang F."/>
            <person name="Liu H."/>
            <person name="Zhao H."/>
            <person name="Xu D."/>
            <person name="Zhang Y."/>
        </authorList>
    </citation>
    <scope>NUCLEOTIDE SEQUENCE [LARGE SCALE GENOMIC DNA]</scope>
    <source>
        <strain evidence="2">cv. Punajuju</strain>
        <tissue evidence="1">Leaves</tissue>
    </source>
</reference>
<dbReference type="Proteomes" id="UP001055811">
    <property type="component" value="Linkage Group LG03"/>
</dbReference>
<evidence type="ECO:0000313" key="1">
    <source>
        <dbReference type="EMBL" id="KAI3764858.1"/>
    </source>
</evidence>
<keyword evidence="2" id="KW-1185">Reference proteome</keyword>
<comment type="caution">
    <text evidence="1">The sequence shown here is derived from an EMBL/GenBank/DDBJ whole genome shotgun (WGS) entry which is preliminary data.</text>
</comment>
<dbReference type="EMBL" id="CM042011">
    <property type="protein sequence ID" value="KAI3764858.1"/>
    <property type="molecule type" value="Genomic_DNA"/>
</dbReference>